<dbReference type="InterPro" id="IPR043504">
    <property type="entry name" value="Peptidase_S1_PA_chymotrypsin"/>
</dbReference>
<dbReference type="GO" id="GO:0006508">
    <property type="term" value="P:proteolysis"/>
    <property type="evidence" value="ECO:0007669"/>
    <property type="project" value="UniProtKB-KW"/>
</dbReference>
<keyword evidence="5" id="KW-0378">Hydrolase</keyword>
<dbReference type="SMART" id="SM00020">
    <property type="entry name" value="Tryp_SPc"/>
    <property type="match status" value="1"/>
</dbReference>
<dbReference type="Pfam" id="PF00089">
    <property type="entry name" value="Trypsin"/>
    <property type="match status" value="1"/>
</dbReference>
<evidence type="ECO:0000256" key="1">
    <source>
        <dbReference type="ARBA" id="ARBA00023157"/>
    </source>
</evidence>
<organism evidence="5">
    <name type="scientific">Epichloe festucae</name>
    <dbReference type="NCBI Taxonomy" id="35717"/>
    <lineage>
        <taxon>Eukaryota</taxon>
        <taxon>Fungi</taxon>
        <taxon>Dikarya</taxon>
        <taxon>Ascomycota</taxon>
        <taxon>Pezizomycotina</taxon>
        <taxon>Sordariomycetes</taxon>
        <taxon>Hypocreomycetidae</taxon>
        <taxon>Hypocreales</taxon>
        <taxon>Clavicipitaceae</taxon>
        <taxon>Epichloe</taxon>
    </lineage>
</organism>
<dbReference type="EMBL" id="EU515144">
    <property type="protein sequence ID" value="ACB30140.1"/>
    <property type="molecule type" value="Genomic_DNA"/>
</dbReference>
<feature type="signal peptide" evidence="3">
    <location>
        <begin position="1"/>
        <end position="25"/>
    </location>
</feature>
<evidence type="ECO:0000256" key="3">
    <source>
        <dbReference type="SAM" id="SignalP"/>
    </source>
</evidence>
<dbReference type="PANTHER" id="PTHR24276:SF91">
    <property type="entry name" value="AT26814P-RELATED"/>
    <property type="match status" value="1"/>
</dbReference>
<name>B2CJ71_9HYPO</name>
<dbReference type="SUPFAM" id="SSF50494">
    <property type="entry name" value="Trypsin-like serine proteases"/>
    <property type="match status" value="1"/>
</dbReference>
<proteinExistence type="predicted"/>
<accession>B2CJ71</accession>
<gene>
    <name evidence="5" type="ORF">5G2-06</name>
</gene>
<feature type="chain" id="PRO_5002775720" evidence="3">
    <location>
        <begin position="26"/>
        <end position="305"/>
    </location>
</feature>
<dbReference type="PANTHER" id="PTHR24276">
    <property type="entry name" value="POLYSERASE-RELATED"/>
    <property type="match status" value="1"/>
</dbReference>
<evidence type="ECO:0000313" key="5">
    <source>
        <dbReference type="EMBL" id="ACB30140.1"/>
    </source>
</evidence>
<evidence type="ECO:0000259" key="4">
    <source>
        <dbReference type="PROSITE" id="PS50240"/>
    </source>
</evidence>
<dbReference type="GO" id="GO:0004252">
    <property type="term" value="F:serine-type endopeptidase activity"/>
    <property type="evidence" value="ECO:0007669"/>
    <property type="project" value="InterPro"/>
</dbReference>
<dbReference type="InterPro" id="IPR009003">
    <property type="entry name" value="Peptidase_S1_PA"/>
</dbReference>
<dbReference type="InterPro" id="IPR001254">
    <property type="entry name" value="Trypsin_dom"/>
</dbReference>
<dbReference type="PROSITE" id="PS50240">
    <property type="entry name" value="TRYPSIN_DOM"/>
    <property type="match status" value="1"/>
</dbReference>
<reference evidence="5" key="1">
    <citation type="submission" date="2008-02" db="EMBL/GenBank/DDBJ databases">
        <title>Genomic DNA from Epichloe festucae: microsynteny with Fusarium graminearum.</title>
        <authorList>
            <person name="Scott D.B."/>
            <person name="Monahan B.J."/>
            <person name="Bryant M.K."/>
            <person name="Wrenn R.E."/>
        </authorList>
    </citation>
    <scope>NUCLEOTIDE SEQUENCE</scope>
    <source>
        <strain evidence="5">Fl1</strain>
    </source>
</reference>
<keyword evidence="5" id="KW-0645">Protease</keyword>
<dbReference type="InterPro" id="IPR050430">
    <property type="entry name" value="Peptidase_S1"/>
</dbReference>
<sequence>MMTRNPLLLALLALLASMPLPPAAAIMGGEPASSSKYAYVVGLYDNNGDDARPTCTGVLLRKDVVLTAASCVHPIGTARGGDGGRVAVGRSFFPWANATYPSIYHRVTHEHDIAIVTFRGAHNVTRFARLSSLSVQVGDNVTMVGFAAADPTSEIGGTEERNGNGNGNWTGPGASSASASASAPLLLRQITLPVMRHRHCRRERPTVRSDKFCASGCARGRPGSSFAGDTGGPVLWNDTVVGVASVPAEPPRACAPRAFTDVRSHLRFVALALDRWEGRTKTHRGLQDWIWHLVWWNWPPDTDGI</sequence>
<keyword evidence="3" id="KW-0732">Signal</keyword>
<keyword evidence="1" id="KW-1015">Disulfide bond</keyword>
<feature type="region of interest" description="Disordered" evidence="2">
    <location>
        <begin position="152"/>
        <end position="177"/>
    </location>
</feature>
<dbReference type="AlphaFoldDB" id="B2CJ71"/>
<evidence type="ECO:0000256" key="2">
    <source>
        <dbReference type="SAM" id="MobiDB-lite"/>
    </source>
</evidence>
<feature type="domain" description="Peptidase S1" evidence="4">
    <location>
        <begin position="26"/>
        <end position="295"/>
    </location>
</feature>
<dbReference type="Gene3D" id="2.40.10.10">
    <property type="entry name" value="Trypsin-like serine proteases"/>
    <property type="match status" value="1"/>
</dbReference>
<protein>
    <submittedName>
        <fullName evidence="5">Trypsin-like serine protease</fullName>
    </submittedName>
</protein>